<dbReference type="OrthoDB" id="411251at2759"/>
<evidence type="ECO:0000313" key="4">
    <source>
        <dbReference type="Proteomes" id="UP000604046"/>
    </source>
</evidence>
<dbReference type="PANTHER" id="PTHR34203:SF13">
    <property type="entry name" value="EXPRESSED PROTEIN"/>
    <property type="match status" value="1"/>
</dbReference>
<evidence type="ECO:0000313" key="3">
    <source>
        <dbReference type="EMBL" id="CAE7250351.1"/>
    </source>
</evidence>
<dbReference type="InterPro" id="IPR006342">
    <property type="entry name" value="FkbM_mtfrase"/>
</dbReference>
<evidence type="ECO:0000256" key="1">
    <source>
        <dbReference type="SAM" id="SignalP"/>
    </source>
</evidence>
<dbReference type="AlphaFoldDB" id="A0A812LSI9"/>
<gene>
    <name evidence="3" type="ORF">SNAT2548_LOCUS12284</name>
</gene>
<evidence type="ECO:0000259" key="2">
    <source>
        <dbReference type="Pfam" id="PF05050"/>
    </source>
</evidence>
<name>A0A812LSI9_9DINO</name>
<feature type="signal peptide" evidence="1">
    <location>
        <begin position="1"/>
        <end position="15"/>
    </location>
</feature>
<protein>
    <recommendedName>
        <fullName evidence="2">Methyltransferase FkbM domain-containing protein</fullName>
    </recommendedName>
</protein>
<keyword evidence="4" id="KW-1185">Reference proteome</keyword>
<dbReference type="Gene3D" id="3.40.50.150">
    <property type="entry name" value="Vaccinia Virus protein VP39"/>
    <property type="match status" value="1"/>
</dbReference>
<organism evidence="3 4">
    <name type="scientific">Symbiodinium natans</name>
    <dbReference type="NCBI Taxonomy" id="878477"/>
    <lineage>
        <taxon>Eukaryota</taxon>
        <taxon>Sar</taxon>
        <taxon>Alveolata</taxon>
        <taxon>Dinophyceae</taxon>
        <taxon>Suessiales</taxon>
        <taxon>Symbiodiniaceae</taxon>
        <taxon>Symbiodinium</taxon>
    </lineage>
</organism>
<dbReference type="InterPro" id="IPR052514">
    <property type="entry name" value="SAM-dependent_MTase"/>
</dbReference>
<dbReference type="InterPro" id="IPR029063">
    <property type="entry name" value="SAM-dependent_MTases_sf"/>
</dbReference>
<dbReference type="PANTHER" id="PTHR34203">
    <property type="entry name" value="METHYLTRANSFERASE, FKBM FAMILY PROTEIN"/>
    <property type="match status" value="1"/>
</dbReference>
<dbReference type="EMBL" id="CAJNDS010001169">
    <property type="protein sequence ID" value="CAE7250351.1"/>
    <property type="molecule type" value="Genomic_DNA"/>
</dbReference>
<dbReference type="SUPFAM" id="SSF53335">
    <property type="entry name" value="S-adenosyl-L-methionine-dependent methyltransferases"/>
    <property type="match status" value="1"/>
</dbReference>
<dbReference type="NCBIfam" id="TIGR01444">
    <property type="entry name" value="fkbM_fam"/>
    <property type="match status" value="1"/>
</dbReference>
<keyword evidence="1" id="KW-0732">Signal</keyword>
<dbReference type="Proteomes" id="UP000604046">
    <property type="component" value="Unassembled WGS sequence"/>
</dbReference>
<comment type="caution">
    <text evidence="3">The sequence shown here is derived from an EMBL/GenBank/DDBJ whole genome shotgun (WGS) entry which is preliminary data.</text>
</comment>
<dbReference type="Pfam" id="PF05050">
    <property type="entry name" value="Methyltransf_21"/>
    <property type="match status" value="1"/>
</dbReference>
<sequence>MKWVIASITLVCCRALVYETGTQRPGLAECPKLWDGSSVLGDDGGHQCFERVMIDPGSALGGGKEPSMCVRNYHDSVSDAVKAAGYWPDCPVLTQLWLSLPNNAARVDHPDFRICPGSGRPANSKKLFVEVGANIGACTAQMLARPDVDMVVAYEPNPANLFYLTSTIMKNNFKSKIALYPVGLGEVAANLPIYEEKGNAGNSVVGHPVHSSSKPAAHIEILTLDEIFMASGSPPYIHLMKLDAQGFETKILRGGQRLLKSGAVNAIKFELAQDWLRGHGSSTAELFTLFGTSGFDLHSMRGTSGGAAAAVMSPWELRQVACPEHGLVQDFLAIYNPDKDISTAEIAC</sequence>
<feature type="domain" description="Methyltransferase FkbM" evidence="2">
    <location>
        <begin position="130"/>
        <end position="286"/>
    </location>
</feature>
<reference evidence="3" key="1">
    <citation type="submission" date="2021-02" db="EMBL/GenBank/DDBJ databases">
        <authorList>
            <person name="Dougan E. K."/>
            <person name="Rhodes N."/>
            <person name="Thang M."/>
            <person name="Chan C."/>
        </authorList>
    </citation>
    <scope>NUCLEOTIDE SEQUENCE</scope>
</reference>
<feature type="chain" id="PRO_5032482121" description="Methyltransferase FkbM domain-containing protein" evidence="1">
    <location>
        <begin position="16"/>
        <end position="348"/>
    </location>
</feature>
<proteinExistence type="predicted"/>
<accession>A0A812LSI9</accession>